<evidence type="ECO:0000256" key="3">
    <source>
        <dbReference type="ARBA" id="ARBA00022692"/>
    </source>
</evidence>
<proteinExistence type="predicted"/>
<evidence type="ECO:0000256" key="1">
    <source>
        <dbReference type="ARBA" id="ARBA00004651"/>
    </source>
</evidence>
<gene>
    <name evidence="7" type="ORF">UABAM_05404</name>
</gene>
<dbReference type="Pfam" id="PF03626">
    <property type="entry name" value="COX4_pro"/>
    <property type="match status" value="1"/>
</dbReference>
<dbReference type="GO" id="GO:0005886">
    <property type="term" value="C:plasma membrane"/>
    <property type="evidence" value="ECO:0007669"/>
    <property type="project" value="UniProtKB-SubCell"/>
</dbReference>
<keyword evidence="5 6" id="KW-0472">Membrane</keyword>
<dbReference type="NCBIfam" id="TIGR02229">
    <property type="entry name" value="caa3_sub_IV"/>
    <property type="match status" value="1"/>
</dbReference>
<evidence type="ECO:0000256" key="2">
    <source>
        <dbReference type="ARBA" id="ARBA00022475"/>
    </source>
</evidence>
<protein>
    <submittedName>
        <fullName evidence="7">Cytochrome-c oxidase</fullName>
    </submittedName>
</protein>
<sequence length="111" mass="12832">MDHAEHHEEHPMIGYGTYISVWLALLILTSLTVAIAGFDLGQYTTAVAMLVAVVKTTLVGLYFMHLRYEPKVFHYMILVTFLIMVVIVIFTFIDDYRFSYLNHEVQAEVHH</sequence>
<accession>A0A5S9F5U7</accession>
<evidence type="ECO:0000256" key="6">
    <source>
        <dbReference type="SAM" id="Phobius"/>
    </source>
</evidence>
<keyword evidence="8" id="KW-1185">Reference proteome</keyword>
<name>A0A5S9F5U7_UABAM</name>
<evidence type="ECO:0000256" key="5">
    <source>
        <dbReference type="ARBA" id="ARBA00023136"/>
    </source>
</evidence>
<evidence type="ECO:0000313" key="8">
    <source>
        <dbReference type="Proteomes" id="UP000326354"/>
    </source>
</evidence>
<dbReference type="EMBL" id="AP019860">
    <property type="protein sequence ID" value="BBM87002.1"/>
    <property type="molecule type" value="Genomic_DNA"/>
</dbReference>
<evidence type="ECO:0000256" key="4">
    <source>
        <dbReference type="ARBA" id="ARBA00022989"/>
    </source>
</evidence>
<dbReference type="InterPro" id="IPR005171">
    <property type="entry name" value="Cyt_c_oxidase_su4_prok"/>
</dbReference>
<feature type="transmembrane region" description="Helical" evidence="6">
    <location>
        <begin position="12"/>
        <end position="37"/>
    </location>
</feature>
<dbReference type="KEGG" id="uam:UABAM_05404"/>
<feature type="transmembrane region" description="Helical" evidence="6">
    <location>
        <begin position="43"/>
        <end position="63"/>
    </location>
</feature>
<keyword evidence="3 6" id="KW-0812">Transmembrane</keyword>
<comment type="subcellular location">
    <subcellularLocation>
        <location evidence="1">Cell membrane</location>
        <topology evidence="1">Multi-pass membrane protein</topology>
    </subcellularLocation>
</comment>
<reference evidence="7 8" key="1">
    <citation type="submission" date="2019-08" db="EMBL/GenBank/DDBJ databases">
        <title>Complete genome sequence of Candidatus Uab amorphum.</title>
        <authorList>
            <person name="Shiratori T."/>
            <person name="Suzuki S."/>
            <person name="Kakizawa Y."/>
            <person name="Ishida K."/>
        </authorList>
    </citation>
    <scope>NUCLEOTIDE SEQUENCE [LARGE SCALE GENOMIC DNA]</scope>
    <source>
        <strain evidence="7 8">SRT547</strain>
    </source>
</reference>
<evidence type="ECO:0000313" key="7">
    <source>
        <dbReference type="EMBL" id="BBM87002.1"/>
    </source>
</evidence>
<dbReference type="OrthoDB" id="282123at2"/>
<dbReference type="Proteomes" id="UP000326354">
    <property type="component" value="Chromosome"/>
</dbReference>
<keyword evidence="4 6" id="KW-1133">Transmembrane helix</keyword>
<dbReference type="InterPro" id="IPR011743">
    <property type="entry name" value="Caa3_sub_IV"/>
</dbReference>
<keyword evidence="2" id="KW-1003">Cell membrane</keyword>
<organism evidence="7 8">
    <name type="scientific">Uabimicrobium amorphum</name>
    <dbReference type="NCBI Taxonomy" id="2596890"/>
    <lineage>
        <taxon>Bacteria</taxon>
        <taxon>Pseudomonadati</taxon>
        <taxon>Planctomycetota</taxon>
        <taxon>Candidatus Uabimicrobiia</taxon>
        <taxon>Candidatus Uabimicrobiales</taxon>
        <taxon>Candidatus Uabimicrobiaceae</taxon>
        <taxon>Candidatus Uabimicrobium</taxon>
    </lineage>
</organism>
<dbReference type="RefSeq" id="WP_151971037.1">
    <property type="nucleotide sequence ID" value="NZ_AP019860.1"/>
</dbReference>
<feature type="transmembrane region" description="Helical" evidence="6">
    <location>
        <begin position="75"/>
        <end position="93"/>
    </location>
</feature>
<dbReference type="AlphaFoldDB" id="A0A5S9F5U7"/>